<gene>
    <name evidence="1" type="ORF">BXY64_0146</name>
</gene>
<comment type="caution">
    <text evidence="1">The sequence shown here is derived from an EMBL/GenBank/DDBJ whole genome shotgun (WGS) entry which is preliminary data.</text>
</comment>
<keyword evidence="2" id="KW-1185">Reference proteome</keyword>
<organism evidence="1 2">
    <name type="scientific">Marinifilum flexuosum</name>
    <dbReference type="NCBI Taxonomy" id="1117708"/>
    <lineage>
        <taxon>Bacteria</taxon>
        <taxon>Pseudomonadati</taxon>
        <taxon>Bacteroidota</taxon>
        <taxon>Bacteroidia</taxon>
        <taxon>Marinilabiliales</taxon>
        <taxon>Marinifilaceae</taxon>
    </lineage>
</organism>
<dbReference type="AlphaFoldDB" id="A0A419X637"/>
<sequence>MGFFGRNKINACENCGTSSGGLLSYAAWRCNKCGRQYCAQCRNTKPGLFSSDIACPHCGSTKKTHVGTV</sequence>
<dbReference type="Proteomes" id="UP000284531">
    <property type="component" value="Unassembled WGS sequence"/>
</dbReference>
<proteinExistence type="predicted"/>
<dbReference type="EMBL" id="RAPQ01000008">
    <property type="protein sequence ID" value="RKE03155.1"/>
    <property type="molecule type" value="Genomic_DNA"/>
</dbReference>
<reference evidence="1 2" key="1">
    <citation type="submission" date="2018-09" db="EMBL/GenBank/DDBJ databases">
        <title>Genomic Encyclopedia of Archaeal and Bacterial Type Strains, Phase II (KMG-II): from individual species to whole genera.</title>
        <authorList>
            <person name="Goeker M."/>
        </authorList>
    </citation>
    <scope>NUCLEOTIDE SEQUENCE [LARGE SCALE GENOMIC DNA]</scope>
    <source>
        <strain evidence="1 2">DSM 21950</strain>
    </source>
</reference>
<accession>A0A419X637</accession>
<evidence type="ECO:0000313" key="1">
    <source>
        <dbReference type="EMBL" id="RKE03155.1"/>
    </source>
</evidence>
<name>A0A419X637_9BACT</name>
<protein>
    <submittedName>
        <fullName evidence="1">Uncharacterized protein</fullName>
    </submittedName>
</protein>
<evidence type="ECO:0000313" key="2">
    <source>
        <dbReference type="Proteomes" id="UP000284531"/>
    </source>
</evidence>